<evidence type="ECO:0000313" key="2">
    <source>
        <dbReference type="Proteomes" id="UP000036951"/>
    </source>
</evidence>
<sequence length="157" mass="17706">MQNVKDNSNNSFIDRMMLNLDFGTALYKQKERQVMSFGADLGFKITKKFYMFATAERMLALYDNPENSYLSTTNLGGGLGYTLGRVGYIDIDLYGKVGASVGHTDWKNVTYDARLMFRIKRCKLINVNVSIGYRHINSRTAGIDNYNGVFGTIGFGF</sequence>
<dbReference type="Proteomes" id="UP000036951">
    <property type="component" value="Unassembled WGS sequence"/>
</dbReference>
<evidence type="ECO:0000313" key="1">
    <source>
        <dbReference type="EMBL" id="KOO68425.1"/>
    </source>
</evidence>
<reference evidence="1 2" key="1">
    <citation type="submission" date="2015-06" db="EMBL/GenBank/DDBJ databases">
        <title>Prevotella sp. 109, sp. nov., a novel member of the family Prevotellaceae isolated from human faeces.</title>
        <authorList>
            <person name="Shkoporov A.N."/>
            <person name="Chaplin A.V."/>
            <person name="Kafarskaia L.I."/>
            <person name="Efimov B.A."/>
        </authorList>
    </citation>
    <scope>NUCLEOTIDE SEQUENCE [LARGE SCALE GENOMIC DNA]</scope>
    <source>
        <strain evidence="1 2">109</strain>
    </source>
</reference>
<dbReference type="AlphaFoldDB" id="A0A8E1QXC6"/>
<protein>
    <submittedName>
        <fullName evidence="1">Uncharacterized protein</fullName>
    </submittedName>
</protein>
<dbReference type="EMBL" id="LFQU01000013">
    <property type="protein sequence ID" value="KOO68425.1"/>
    <property type="molecule type" value="Genomic_DNA"/>
</dbReference>
<keyword evidence="2" id="KW-1185">Reference proteome</keyword>
<comment type="caution">
    <text evidence="1">The sequence shown here is derived from an EMBL/GenBank/DDBJ whole genome shotgun (WGS) entry which is preliminary data.</text>
</comment>
<proteinExistence type="predicted"/>
<gene>
    <name evidence="1" type="ORF">ACU52_07835</name>
</gene>
<name>A0A8E1QXC6_9BACT</name>
<organism evidence="1 2">
    <name type="scientific">Xylanibacter rarus</name>
    <dbReference type="NCBI Taxonomy" id="1676614"/>
    <lineage>
        <taxon>Bacteria</taxon>
        <taxon>Pseudomonadati</taxon>
        <taxon>Bacteroidota</taxon>
        <taxon>Bacteroidia</taxon>
        <taxon>Bacteroidales</taxon>
        <taxon>Prevotellaceae</taxon>
        <taxon>Xylanibacter</taxon>
    </lineage>
</organism>
<accession>A0A8E1QXC6</accession>